<protein>
    <submittedName>
        <fullName evidence="1">Uncharacterized protein</fullName>
    </submittedName>
</protein>
<dbReference type="STRING" id="134605.HMPREF3206_01589"/>
<dbReference type="PATRIC" id="fig|134605.3.peg.1568"/>
<proteinExistence type="predicted"/>
<sequence length="81" mass="9134">MHDGCSGKFEDGKQVVQKLRMMGFSEQLMPVPAVFICEDCKQEIVMDTFEYVCPHCNTVYAVTPCHAFDVENILSAGKKKE</sequence>
<accession>A0A133NA11</accession>
<dbReference type="RefSeq" id="WP_060793880.1">
    <property type="nucleotide sequence ID" value="NZ_KQ956568.1"/>
</dbReference>
<dbReference type="AlphaFoldDB" id="A0A133NA11"/>
<evidence type="ECO:0000313" key="1">
    <source>
        <dbReference type="EMBL" id="KXA13131.1"/>
    </source>
</evidence>
<comment type="caution">
    <text evidence="1">The sequence shown here is derived from an EMBL/GenBank/DDBJ whole genome shotgun (WGS) entry which is preliminary data.</text>
</comment>
<dbReference type="EMBL" id="LRPX01000083">
    <property type="protein sequence ID" value="KXA13131.1"/>
    <property type="molecule type" value="Genomic_DNA"/>
</dbReference>
<keyword evidence="2" id="KW-1185">Reference proteome</keyword>
<evidence type="ECO:0000313" key="2">
    <source>
        <dbReference type="Proteomes" id="UP000070617"/>
    </source>
</evidence>
<dbReference type="Proteomes" id="UP000070617">
    <property type="component" value="Unassembled WGS sequence"/>
</dbReference>
<name>A0A133NA11_9FUSO</name>
<reference evidence="2" key="1">
    <citation type="submission" date="2016-01" db="EMBL/GenBank/DDBJ databases">
        <authorList>
            <person name="Mitreva M."/>
            <person name="Pepin K.H."/>
            <person name="Mihindukulasuriya K.A."/>
            <person name="Fulton R."/>
            <person name="Fronick C."/>
            <person name="O'Laughlin M."/>
            <person name="Miner T."/>
            <person name="Herter B."/>
            <person name="Rosa B.A."/>
            <person name="Cordes M."/>
            <person name="Tomlinson C."/>
            <person name="Wollam A."/>
            <person name="Palsikar V.B."/>
            <person name="Mardis E.R."/>
            <person name="Wilson R.K."/>
        </authorList>
    </citation>
    <scope>NUCLEOTIDE SEQUENCE [LARGE SCALE GENOMIC DNA]</scope>
    <source>
        <strain evidence="2">CMW8396</strain>
    </source>
</reference>
<gene>
    <name evidence="1" type="ORF">HMPREF3206_01589</name>
</gene>
<organism evidence="1 2">
    <name type="scientific">Fusobacterium equinum</name>
    <dbReference type="NCBI Taxonomy" id="134605"/>
    <lineage>
        <taxon>Bacteria</taxon>
        <taxon>Fusobacteriati</taxon>
        <taxon>Fusobacteriota</taxon>
        <taxon>Fusobacteriia</taxon>
        <taxon>Fusobacteriales</taxon>
        <taxon>Fusobacteriaceae</taxon>
        <taxon>Fusobacterium</taxon>
    </lineage>
</organism>